<organism evidence="5">
    <name type="scientific">Bacillus thuringiensis subsp. israelensis</name>
    <dbReference type="NCBI Taxonomy" id="1430"/>
    <lineage>
        <taxon>Bacteria</taxon>
        <taxon>Bacillati</taxon>
        <taxon>Bacillota</taxon>
        <taxon>Bacilli</taxon>
        <taxon>Bacillales</taxon>
        <taxon>Bacillaceae</taxon>
        <taxon>Bacillus</taxon>
        <taxon>Bacillus cereus group</taxon>
    </lineage>
</organism>
<protein>
    <submittedName>
        <fullName evidence="5">Holin</fullName>
    </submittedName>
</protein>
<keyword evidence="3" id="KW-1133">Transmembrane helix</keyword>
<evidence type="ECO:0000256" key="3">
    <source>
        <dbReference type="ARBA" id="ARBA00022989"/>
    </source>
</evidence>
<gene>
    <name evidence="5" type="ORF">ATN07_33105</name>
</gene>
<dbReference type="RefSeq" id="WP_000031349.1">
    <property type="nucleotide sequence ID" value="NZ_JABXXM010000005.1"/>
</dbReference>
<evidence type="ECO:0000256" key="4">
    <source>
        <dbReference type="ARBA" id="ARBA00023136"/>
    </source>
</evidence>
<evidence type="ECO:0000256" key="2">
    <source>
        <dbReference type="ARBA" id="ARBA00022692"/>
    </source>
</evidence>
<geneLocation type="plasmid" evidence="5">
    <name>pAM65-52-3-235K</name>
</geneLocation>
<dbReference type="GO" id="GO:0016020">
    <property type="term" value="C:membrane"/>
    <property type="evidence" value="ECO:0007669"/>
    <property type="project" value="UniProtKB-SubCell"/>
</dbReference>
<proteinExistence type="predicted"/>
<dbReference type="Pfam" id="PF04688">
    <property type="entry name" value="Holin_SPP1"/>
    <property type="match status" value="1"/>
</dbReference>
<evidence type="ECO:0000256" key="1">
    <source>
        <dbReference type="ARBA" id="ARBA00004370"/>
    </source>
</evidence>
<dbReference type="EMBL" id="CP013278">
    <property type="protein sequence ID" value="AND28551.1"/>
    <property type="molecule type" value="Genomic_DNA"/>
</dbReference>
<name>A0A161J7W2_BACTI</name>
<dbReference type="AlphaFoldDB" id="A0A161J7W2"/>
<evidence type="ECO:0000313" key="5">
    <source>
        <dbReference type="EMBL" id="AND28551.1"/>
    </source>
</evidence>
<keyword evidence="4" id="KW-0472">Membrane</keyword>
<dbReference type="InterPro" id="IPR006479">
    <property type="entry name" value="Holin"/>
</dbReference>
<keyword evidence="5" id="KW-0614">Plasmid</keyword>
<accession>A0A161J7W2</accession>
<comment type="subcellular location">
    <subcellularLocation>
        <location evidence="1">Membrane</location>
    </subcellularLocation>
</comment>
<reference evidence="5" key="1">
    <citation type="journal article" date="2017" name="Res. Microbiol.">
        <title>Comparative genomics of extrachromosomal elements in Bacillus thuringiensis subsp. israelensis.</title>
        <authorList>
            <person name="Bolotin A."/>
            <person name="Gillis A."/>
            <person name="Sanchis V."/>
            <person name="Nielsen-LeRoux C."/>
            <person name="Mahillon J."/>
            <person name="Lereclus D."/>
            <person name="Sorokin A."/>
        </authorList>
    </citation>
    <scope>NUCLEOTIDE SEQUENCE</scope>
    <source>
        <strain evidence="5">AM65-52</strain>
        <plasmid evidence="5">pAM65-52-3-235K</plasmid>
    </source>
</reference>
<sequence length="71" mass="7814">MSKEFIMDNKGALIRIIVFALAWLNQYLVAKGQQPLPVVGETEIAAVLTFVASVMTLVKDNKVAPKTKEPK</sequence>
<keyword evidence="2" id="KW-0812">Transmembrane</keyword>
<dbReference type="PATRIC" id="fig|1430.6.peg.2086"/>